<dbReference type="PANTHER" id="PTHR11552:SF147">
    <property type="entry name" value="CHOLINE DEHYDROGENASE, MITOCHONDRIAL"/>
    <property type="match status" value="1"/>
</dbReference>
<dbReference type="PROSITE" id="PS00624">
    <property type="entry name" value="GMC_OXRED_2"/>
    <property type="match status" value="1"/>
</dbReference>
<evidence type="ECO:0000256" key="1">
    <source>
        <dbReference type="ARBA" id="ARBA00001974"/>
    </source>
</evidence>
<gene>
    <name evidence="6" type="ORF">GCM10011400_68650</name>
</gene>
<feature type="domain" description="Glucose-methanol-choline oxidoreductase N-terminal" evidence="5">
    <location>
        <begin position="258"/>
        <end position="272"/>
    </location>
</feature>
<dbReference type="SUPFAM" id="SSF51905">
    <property type="entry name" value="FAD/NAD(P)-binding domain"/>
    <property type="match status" value="1"/>
</dbReference>
<dbReference type="PIRSF" id="PIRSF000137">
    <property type="entry name" value="Alcohol_oxidase"/>
    <property type="match status" value="1"/>
</dbReference>
<dbReference type="InterPro" id="IPR007867">
    <property type="entry name" value="GMC_OxRtase_C"/>
</dbReference>
<accession>A0ABQ1NFG7</accession>
<comment type="similarity">
    <text evidence="2">Belongs to the GMC oxidoreductase family.</text>
</comment>
<keyword evidence="3" id="KW-0285">Flavoprotein</keyword>
<sequence length="560" mass="60107">MIDYLILGGGSAGCVLAARLSEEAGKTVYLVEAGRNISQTDMPAAVRSRYPGRAYLDTANIWKRLKARMSASATARRYEQACLLGGGSAINALMANRGAPADYDEWHALGAHGWNWNACLPYFRKLEDDCDFDGELHGKTGPVRIQRTNWARISPFVRAVLDTLAARGHMRRDDQNGAWEDGTFIGSIAVSEAGERIPTSVCYLDDAVRARANLQIRTGMLVERVLFDGARAVGARIVSSSEGGGEELRAAQVIVCAGAIHSPALLMRSGIGPAAELVALGIDVRVDRGGVGGNLMEHPSIAVSAVLPRGARTAFPDEHHEQAIVRFSSGMHDTVPGDMHGAILSRSGWHSVGYRLGTIFFWVNKSYSRGRVTLTSASPQSEPAVDFNMLSDARDLERLKRALRFGAETLADPIMAKHCATLLPSSYSPRVASVAVPGAWNALQRGVLSALLDVAGPFRAWLVRRVVTQGVTLKDLLADDRALTKFVSRSVGGTWHPSGTCRMGVADDPLAVCDARGAVYGVSGLYVCDASLMPSIPCANTNVPTIMIAERIADMLRGRV</sequence>
<dbReference type="Gene3D" id="3.50.50.60">
    <property type="entry name" value="FAD/NAD(P)-binding domain"/>
    <property type="match status" value="2"/>
</dbReference>
<dbReference type="InterPro" id="IPR036188">
    <property type="entry name" value="FAD/NAD-bd_sf"/>
</dbReference>
<evidence type="ECO:0000313" key="6">
    <source>
        <dbReference type="EMBL" id="GGC70901.1"/>
    </source>
</evidence>
<dbReference type="Gene3D" id="3.30.410.40">
    <property type="match status" value="2"/>
</dbReference>
<evidence type="ECO:0000259" key="5">
    <source>
        <dbReference type="PROSITE" id="PS00624"/>
    </source>
</evidence>
<proteinExistence type="inferred from homology"/>
<dbReference type="PANTHER" id="PTHR11552">
    <property type="entry name" value="GLUCOSE-METHANOL-CHOLINE GMC OXIDOREDUCTASE"/>
    <property type="match status" value="1"/>
</dbReference>
<organism evidence="6 7">
    <name type="scientific">Paraburkholderia caffeinilytica</name>
    <dbReference type="NCBI Taxonomy" id="1761016"/>
    <lineage>
        <taxon>Bacteria</taxon>
        <taxon>Pseudomonadati</taxon>
        <taxon>Pseudomonadota</taxon>
        <taxon>Betaproteobacteria</taxon>
        <taxon>Burkholderiales</taxon>
        <taxon>Burkholderiaceae</taxon>
        <taxon>Paraburkholderia</taxon>
    </lineage>
</organism>
<protein>
    <submittedName>
        <fullName evidence="6">Glucose dehydrogenase</fullName>
    </submittedName>
</protein>
<name>A0ABQ1NFG7_9BURK</name>
<comment type="cofactor">
    <cofactor evidence="1">
        <name>FAD</name>
        <dbReference type="ChEBI" id="CHEBI:57692"/>
    </cofactor>
</comment>
<evidence type="ECO:0000256" key="3">
    <source>
        <dbReference type="ARBA" id="ARBA00022630"/>
    </source>
</evidence>
<comment type="caution">
    <text evidence="6">The sequence shown here is derived from an EMBL/GenBank/DDBJ whole genome shotgun (WGS) entry which is preliminary data.</text>
</comment>
<reference evidence="7" key="1">
    <citation type="journal article" date="2019" name="Int. J. Syst. Evol. Microbiol.">
        <title>The Global Catalogue of Microorganisms (GCM) 10K type strain sequencing project: providing services to taxonomists for standard genome sequencing and annotation.</title>
        <authorList>
            <consortium name="The Broad Institute Genomics Platform"/>
            <consortium name="The Broad Institute Genome Sequencing Center for Infectious Disease"/>
            <person name="Wu L."/>
            <person name="Ma J."/>
        </authorList>
    </citation>
    <scope>NUCLEOTIDE SEQUENCE [LARGE SCALE GENOMIC DNA]</scope>
    <source>
        <strain evidence="7">CGMCC 1.15103</strain>
    </source>
</reference>
<dbReference type="InterPro" id="IPR012132">
    <property type="entry name" value="GMC_OxRdtase"/>
</dbReference>
<dbReference type="EMBL" id="BMHL01000021">
    <property type="protein sequence ID" value="GGC70901.1"/>
    <property type="molecule type" value="Genomic_DNA"/>
</dbReference>
<dbReference type="InterPro" id="IPR000172">
    <property type="entry name" value="GMC_OxRdtase_N"/>
</dbReference>
<dbReference type="RefSeq" id="WP_115779877.1">
    <property type="nucleotide sequence ID" value="NZ_BMHL01000021.1"/>
</dbReference>
<evidence type="ECO:0000256" key="4">
    <source>
        <dbReference type="ARBA" id="ARBA00022827"/>
    </source>
</evidence>
<dbReference type="SUPFAM" id="SSF54373">
    <property type="entry name" value="FAD-linked reductases, C-terminal domain"/>
    <property type="match status" value="1"/>
</dbReference>
<dbReference type="Proteomes" id="UP000602004">
    <property type="component" value="Unassembled WGS sequence"/>
</dbReference>
<keyword evidence="7" id="KW-1185">Reference proteome</keyword>
<dbReference type="Pfam" id="PF05199">
    <property type="entry name" value="GMC_oxred_C"/>
    <property type="match status" value="1"/>
</dbReference>
<keyword evidence="4" id="KW-0274">FAD</keyword>
<dbReference type="Pfam" id="PF00732">
    <property type="entry name" value="GMC_oxred_N"/>
    <property type="match status" value="1"/>
</dbReference>
<evidence type="ECO:0000256" key="2">
    <source>
        <dbReference type="ARBA" id="ARBA00010790"/>
    </source>
</evidence>
<evidence type="ECO:0000313" key="7">
    <source>
        <dbReference type="Proteomes" id="UP000602004"/>
    </source>
</evidence>